<dbReference type="RefSeq" id="XP_016470479.1">
    <property type="nucleotide sequence ID" value="XM_016614993.1"/>
</dbReference>
<evidence type="ECO:0000256" key="1">
    <source>
        <dbReference type="SAM" id="MobiDB-lite"/>
    </source>
</evidence>
<protein>
    <submittedName>
        <fullName evidence="2">Uncharacterized protein</fullName>
    </submittedName>
</protein>
<sequence length="118" mass="12626">MVVTRLSLARRRSLQNSSTSSSSPKLKRCYKKKRISMKVCGLSTPRKTLAVASPHVPPVGSNGDTPLQKLSPRIHIAPKIVPSLPVPPLGSNGDHTPLQKVSTSSIGLNHRCPCANSL</sequence>
<dbReference type="AlphaFoldDB" id="A0A1S4A1K8"/>
<gene>
    <name evidence="2" type="primary">LOC107792764</name>
</gene>
<feature type="compositionally biased region" description="Low complexity" evidence="1">
    <location>
        <begin position="14"/>
        <end position="23"/>
    </location>
</feature>
<organism evidence="2">
    <name type="scientific">Nicotiana tabacum</name>
    <name type="common">Common tobacco</name>
    <dbReference type="NCBI Taxonomy" id="4097"/>
    <lineage>
        <taxon>Eukaryota</taxon>
        <taxon>Viridiplantae</taxon>
        <taxon>Streptophyta</taxon>
        <taxon>Embryophyta</taxon>
        <taxon>Tracheophyta</taxon>
        <taxon>Spermatophyta</taxon>
        <taxon>Magnoliopsida</taxon>
        <taxon>eudicotyledons</taxon>
        <taxon>Gunneridae</taxon>
        <taxon>Pentapetalae</taxon>
        <taxon>asterids</taxon>
        <taxon>lamiids</taxon>
        <taxon>Solanales</taxon>
        <taxon>Solanaceae</taxon>
        <taxon>Nicotianoideae</taxon>
        <taxon>Nicotianeae</taxon>
        <taxon>Nicotiana</taxon>
    </lineage>
</organism>
<dbReference type="PaxDb" id="4097-A0A1S4A1K8"/>
<evidence type="ECO:0000313" key="2">
    <source>
        <dbReference type="RefSeq" id="XP_016470479.1"/>
    </source>
</evidence>
<proteinExistence type="predicted"/>
<dbReference type="KEGG" id="nta:107792764"/>
<feature type="region of interest" description="Disordered" evidence="1">
    <location>
        <begin position="1"/>
        <end position="28"/>
    </location>
</feature>
<accession>A0A1S4A1K8</accession>
<name>A0A1S4A1K8_TOBAC</name>
<reference evidence="2" key="1">
    <citation type="submission" date="2025-08" db="UniProtKB">
        <authorList>
            <consortium name="RefSeq"/>
        </authorList>
    </citation>
    <scope>IDENTIFICATION</scope>
</reference>